<dbReference type="Gene3D" id="2.30.30.240">
    <property type="entry name" value="PRC-barrel domain"/>
    <property type="match status" value="1"/>
</dbReference>
<evidence type="ECO:0000256" key="2">
    <source>
        <dbReference type="ARBA" id="ARBA00022517"/>
    </source>
</evidence>
<organism evidence="8">
    <name type="scientific">uncultured Desulfobacterium sp</name>
    <dbReference type="NCBI Taxonomy" id="201089"/>
    <lineage>
        <taxon>Bacteria</taxon>
        <taxon>Pseudomonadati</taxon>
        <taxon>Thermodesulfobacteriota</taxon>
        <taxon>Desulfobacteria</taxon>
        <taxon>Desulfobacterales</taxon>
        <taxon>Desulfobacteriaceae</taxon>
        <taxon>Desulfobacterium</taxon>
        <taxon>environmental samples</taxon>
    </lineage>
</organism>
<dbReference type="InterPro" id="IPR011961">
    <property type="entry name" value="RimM"/>
</dbReference>
<dbReference type="InterPro" id="IPR009000">
    <property type="entry name" value="Transl_B-barrel_sf"/>
</dbReference>
<comment type="subunit">
    <text evidence="5">Binds ribosomal protein uS19.</text>
</comment>
<reference evidence="8" key="1">
    <citation type="submission" date="2018-01" db="EMBL/GenBank/DDBJ databases">
        <authorList>
            <person name="Regsiter A."/>
            <person name="William W."/>
        </authorList>
    </citation>
    <scope>NUCLEOTIDE SEQUENCE</scope>
    <source>
        <strain evidence="8">TRIP AH-1</strain>
    </source>
</reference>
<keyword evidence="1 5" id="KW-0963">Cytoplasm</keyword>
<dbReference type="InterPro" id="IPR011033">
    <property type="entry name" value="PRC_barrel-like_sf"/>
</dbReference>
<evidence type="ECO:0000256" key="3">
    <source>
        <dbReference type="ARBA" id="ARBA00022552"/>
    </source>
</evidence>
<evidence type="ECO:0000259" key="7">
    <source>
        <dbReference type="Pfam" id="PF24986"/>
    </source>
</evidence>
<name>A0A445MXZ0_9BACT</name>
<protein>
    <recommendedName>
        <fullName evidence="5">Ribosome maturation factor RimM</fullName>
    </recommendedName>
</protein>
<dbReference type="NCBIfam" id="TIGR02273">
    <property type="entry name" value="16S_RimM"/>
    <property type="match status" value="1"/>
</dbReference>
<comment type="function">
    <text evidence="5">An accessory protein needed during the final step in the assembly of 30S ribosomal subunit, possibly for assembly of the head region. Essential for efficient processing of 16S rRNA. May be needed both before and after RbfA during the maturation of 16S rRNA. It has affinity for free ribosomal 30S subunits but not for 70S ribosomes.</text>
</comment>
<comment type="subcellular location">
    <subcellularLocation>
        <location evidence="5">Cytoplasm</location>
    </subcellularLocation>
</comment>
<dbReference type="InterPro" id="IPR002676">
    <property type="entry name" value="RimM_N"/>
</dbReference>
<dbReference type="SUPFAM" id="SSF50447">
    <property type="entry name" value="Translation proteins"/>
    <property type="match status" value="1"/>
</dbReference>
<dbReference type="AlphaFoldDB" id="A0A445MXZ0"/>
<keyword evidence="2 5" id="KW-0690">Ribosome biogenesis</keyword>
<feature type="domain" description="RimM N-terminal" evidence="6">
    <location>
        <begin position="15"/>
        <end position="96"/>
    </location>
</feature>
<keyword evidence="3 5" id="KW-0698">rRNA processing</keyword>
<comment type="domain">
    <text evidence="5">The PRC barrel domain binds ribosomal protein uS19.</text>
</comment>
<evidence type="ECO:0000256" key="4">
    <source>
        <dbReference type="ARBA" id="ARBA00023186"/>
    </source>
</evidence>
<dbReference type="SUPFAM" id="SSF50346">
    <property type="entry name" value="PRC-barrel domain"/>
    <property type="match status" value="1"/>
</dbReference>
<dbReference type="InterPro" id="IPR056792">
    <property type="entry name" value="PRC_RimM"/>
</dbReference>
<proteinExistence type="inferred from homology"/>
<gene>
    <name evidence="5 8" type="primary">rimM</name>
    <name evidence="8" type="ORF">PITCH_A220009</name>
</gene>
<evidence type="ECO:0000256" key="1">
    <source>
        <dbReference type="ARBA" id="ARBA00022490"/>
    </source>
</evidence>
<evidence type="ECO:0000256" key="5">
    <source>
        <dbReference type="HAMAP-Rule" id="MF_00014"/>
    </source>
</evidence>
<evidence type="ECO:0000259" key="6">
    <source>
        <dbReference type="Pfam" id="PF01782"/>
    </source>
</evidence>
<dbReference type="HAMAP" id="MF_00014">
    <property type="entry name" value="Ribosome_mat_RimM"/>
    <property type="match status" value="1"/>
</dbReference>
<sequence>MNRPRDDSSSGLLLVGKVLRPHGLRGVLRITLFSGSEKGLLDAKTVFLRTVSKGERKFTVKAVKAHKNIFLMEIEDLSSEDAAEAFRDADVLIKKDSLVREEDTFYWHELLDIEVFLESGEFIGVISQILPTGANDIYVIKMADKEFYIPAIFEVIKEVDLRNRKMIISPLEGLLEINEV</sequence>
<dbReference type="GO" id="GO:0042274">
    <property type="term" value="P:ribosomal small subunit biogenesis"/>
    <property type="evidence" value="ECO:0007669"/>
    <property type="project" value="UniProtKB-UniRule"/>
</dbReference>
<dbReference type="GO" id="GO:0043022">
    <property type="term" value="F:ribosome binding"/>
    <property type="evidence" value="ECO:0007669"/>
    <property type="project" value="InterPro"/>
</dbReference>
<dbReference type="Gene3D" id="2.40.30.60">
    <property type="entry name" value="RimM"/>
    <property type="match status" value="1"/>
</dbReference>
<comment type="similarity">
    <text evidence="5">Belongs to the RimM family.</text>
</comment>
<evidence type="ECO:0000313" key="8">
    <source>
        <dbReference type="EMBL" id="SPD74242.1"/>
    </source>
</evidence>
<dbReference type="InterPro" id="IPR036976">
    <property type="entry name" value="RimM_N_sf"/>
</dbReference>
<dbReference type="Pfam" id="PF01782">
    <property type="entry name" value="RimM"/>
    <property type="match status" value="1"/>
</dbReference>
<dbReference type="PANTHER" id="PTHR33692:SF1">
    <property type="entry name" value="RIBOSOME MATURATION FACTOR RIMM"/>
    <property type="match status" value="1"/>
</dbReference>
<feature type="domain" description="Ribosome maturation factor RimM PRC barrel" evidence="7">
    <location>
        <begin position="107"/>
        <end position="173"/>
    </location>
</feature>
<dbReference type="Pfam" id="PF24986">
    <property type="entry name" value="PRC_RimM"/>
    <property type="match status" value="1"/>
</dbReference>
<dbReference type="EMBL" id="OJIN01000135">
    <property type="protein sequence ID" value="SPD74242.1"/>
    <property type="molecule type" value="Genomic_DNA"/>
</dbReference>
<accession>A0A445MXZ0</accession>
<dbReference type="GO" id="GO:0006364">
    <property type="term" value="P:rRNA processing"/>
    <property type="evidence" value="ECO:0007669"/>
    <property type="project" value="UniProtKB-UniRule"/>
</dbReference>
<dbReference type="GO" id="GO:0005840">
    <property type="term" value="C:ribosome"/>
    <property type="evidence" value="ECO:0007669"/>
    <property type="project" value="InterPro"/>
</dbReference>
<dbReference type="PANTHER" id="PTHR33692">
    <property type="entry name" value="RIBOSOME MATURATION FACTOR RIMM"/>
    <property type="match status" value="1"/>
</dbReference>
<dbReference type="GO" id="GO:0005737">
    <property type="term" value="C:cytoplasm"/>
    <property type="evidence" value="ECO:0007669"/>
    <property type="project" value="UniProtKB-SubCell"/>
</dbReference>
<keyword evidence="4 5" id="KW-0143">Chaperone</keyword>